<dbReference type="Proteomes" id="UP001066276">
    <property type="component" value="Chromosome 2_1"/>
</dbReference>
<protein>
    <submittedName>
        <fullName evidence="2">Uncharacterized protein</fullName>
    </submittedName>
</protein>
<dbReference type="EMBL" id="JANPWB010000003">
    <property type="protein sequence ID" value="KAJ1199148.1"/>
    <property type="molecule type" value="Genomic_DNA"/>
</dbReference>
<evidence type="ECO:0000256" key="1">
    <source>
        <dbReference type="SAM" id="MobiDB-lite"/>
    </source>
</evidence>
<dbReference type="AlphaFoldDB" id="A0AAV7VFZ6"/>
<name>A0AAV7VFZ6_PLEWA</name>
<evidence type="ECO:0000313" key="2">
    <source>
        <dbReference type="EMBL" id="KAJ1199148.1"/>
    </source>
</evidence>
<organism evidence="2 3">
    <name type="scientific">Pleurodeles waltl</name>
    <name type="common">Iberian ribbed newt</name>
    <dbReference type="NCBI Taxonomy" id="8319"/>
    <lineage>
        <taxon>Eukaryota</taxon>
        <taxon>Metazoa</taxon>
        <taxon>Chordata</taxon>
        <taxon>Craniata</taxon>
        <taxon>Vertebrata</taxon>
        <taxon>Euteleostomi</taxon>
        <taxon>Amphibia</taxon>
        <taxon>Batrachia</taxon>
        <taxon>Caudata</taxon>
        <taxon>Salamandroidea</taxon>
        <taxon>Salamandridae</taxon>
        <taxon>Pleurodelinae</taxon>
        <taxon>Pleurodeles</taxon>
    </lineage>
</organism>
<sequence length="71" mass="7249">MGAGIGCRPQRYGVGVPRPKGTTHGLASLDRRRPSGAHGVTVGPPASCGRGAGVPWPPLVSEVQGPRRVRG</sequence>
<accession>A0AAV7VFZ6</accession>
<proteinExistence type="predicted"/>
<feature type="region of interest" description="Disordered" evidence="1">
    <location>
        <begin position="1"/>
        <end position="53"/>
    </location>
</feature>
<evidence type="ECO:0000313" key="3">
    <source>
        <dbReference type="Proteomes" id="UP001066276"/>
    </source>
</evidence>
<comment type="caution">
    <text evidence="2">The sequence shown here is derived from an EMBL/GenBank/DDBJ whole genome shotgun (WGS) entry which is preliminary data.</text>
</comment>
<keyword evidence="3" id="KW-1185">Reference proteome</keyword>
<gene>
    <name evidence="2" type="ORF">NDU88_002986</name>
</gene>
<reference evidence="2" key="1">
    <citation type="journal article" date="2022" name="bioRxiv">
        <title>Sequencing and chromosome-scale assembly of the giantPleurodeles waltlgenome.</title>
        <authorList>
            <person name="Brown T."/>
            <person name="Elewa A."/>
            <person name="Iarovenko S."/>
            <person name="Subramanian E."/>
            <person name="Araus A.J."/>
            <person name="Petzold A."/>
            <person name="Susuki M."/>
            <person name="Suzuki K.-i.T."/>
            <person name="Hayashi T."/>
            <person name="Toyoda A."/>
            <person name="Oliveira C."/>
            <person name="Osipova E."/>
            <person name="Leigh N.D."/>
            <person name="Simon A."/>
            <person name="Yun M.H."/>
        </authorList>
    </citation>
    <scope>NUCLEOTIDE SEQUENCE</scope>
    <source>
        <strain evidence="2">20211129_DDA</strain>
        <tissue evidence="2">Liver</tissue>
    </source>
</reference>